<keyword evidence="3" id="KW-1185">Reference proteome</keyword>
<proteinExistence type="predicted"/>
<evidence type="ECO:0000256" key="1">
    <source>
        <dbReference type="SAM" id="MobiDB-lite"/>
    </source>
</evidence>
<protein>
    <submittedName>
        <fullName evidence="2">Uncharacterized protein</fullName>
    </submittedName>
</protein>
<reference evidence="2 3" key="1">
    <citation type="journal article" date="2022" name="bioRxiv">
        <title>Genomics of Preaxostyla Flagellates Illuminates Evolutionary Transitions and the Path Towards Mitochondrial Loss.</title>
        <authorList>
            <person name="Novak L.V.F."/>
            <person name="Treitli S.C."/>
            <person name="Pyrih J."/>
            <person name="Halakuc P."/>
            <person name="Pipaliya S.V."/>
            <person name="Vacek V."/>
            <person name="Brzon O."/>
            <person name="Soukal P."/>
            <person name="Eme L."/>
            <person name="Dacks J.B."/>
            <person name="Karnkowska A."/>
            <person name="Elias M."/>
            <person name="Hampl V."/>
        </authorList>
    </citation>
    <scope>NUCLEOTIDE SEQUENCE [LARGE SCALE GENOMIC DNA]</scope>
    <source>
        <strain evidence="2">NAU3</strain>
        <tissue evidence="2">Gut</tissue>
    </source>
</reference>
<dbReference type="EMBL" id="JARBJD010000005">
    <property type="protein sequence ID" value="KAK2963788.1"/>
    <property type="molecule type" value="Genomic_DNA"/>
</dbReference>
<feature type="compositionally biased region" description="Basic and acidic residues" evidence="1">
    <location>
        <begin position="371"/>
        <end position="380"/>
    </location>
</feature>
<feature type="compositionally biased region" description="Low complexity" evidence="1">
    <location>
        <begin position="171"/>
        <end position="192"/>
    </location>
</feature>
<feature type="compositionally biased region" description="Acidic residues" evidence="1">
    <location>
        <begin position="381"/>
        <end position="440"/>
    </location>
</feature>
<feature type="compositionally biased region" description="Basic and acidic residues" evidence="1">
    <location>
        <begin position="320"/>
        <end position="329"/>
    </location>
</feature>
<sequence length="521" mass="57251">MTSNPLFGWEADISSIILQRIFTSSFSKIFLYQPVSPVDYFVHLLMTWDGESFSSFESLQVAPIESTAPGSTSNDNIEDTVFNKFLQKVILGFAHRIKTLLPRDMPVNDPSTIPSVITPHQVKTLLCEEVIPSLMGEMHLTLGKFSDTVQNVSKTYLQDQIYADMVRSDEQYGSSGESGETGTDSGSQTSSSNLGHAGSYVKAHSAPAQMTGMVMEEEDESVLSDGSADGGRRTKNRRRGLEEECIEGEDILDEIGEADTFAAGSDGGKNELVIKQEAEQMERGELIEEPPKETTELTEEQKAEIDKRRKELESAGSEFETSRFDGSYREEDEGEEEEEGGDEGEEEEDRGEEGEEEEGGEEAEEEETGDVQEREMRTFGEGEEEEPEEDDADKEEGEGEEGVDGEGEEDVGEEGGGEPENEGEEQTVEEGEDTPQEYEEQERTGDDYVEDEGAPGEEDEGVPNGEEGDEGEGREGQDEGEGSEGQEEEEGEPNGEEGDEGEVFEGQEEEEGTEEGLLDDS</sequence>
<name>A0ABQ9YJ81_9EUKA</name>
<feature type="compositionally biased region" description="Acidic residues" evidence="1">
    <location>
        <begin position="330"/>
        <end position="370"/>
    </location>
</feature>
<evidence type="ECO:0000313" key="2">
    <source>
        <dbReference type="EMBL" id="KAK2963788.1"/>
    </source>
</evidence>
<accession>A0ABQ9YJ81</accession>
<feature type="compositionally biased region" description="Acidic residues" evidence="1">
    <location>
        <begin position="447"/>
        <end position="470"/>
    </location>
</feature>
<evidence type="ECO:0000313" key="3">
    <source>
        <dbReference type="Proteomes" id="UP001281761"/>
    </source>
</evidence>
<feature type="region of interest" description="Disordered" evidence="1">
    <location>
        <begin position="260"/>
        <end position="521"/>
    </location>
</feature>
<feature type="compositionally biased region" description="Basic and acidic residues" evidence="1">
    <location>
        <begin position="268"/>
        <end position="313"/>
    </location>
</feature>
<feature type="region of interest" description="Disordered" evidence="1">
    <location>
        <begin position="169"/>
        <end position="198"/>
    </location>
</feature>
<comment type="caution">
    <text evidence="2">The sequence shown here is derived from an EMBL/GenBank/DDBJ whole genome shotgun (WGS) entry which is preliminary data.</text>
</comment>
<organism evidence="2 3">
    <name type="scientific">Blattamonas nauphoetae</name>
    <dbReference type="NCBI Taxonomy" id="2049346"/>
    <lineage>
        <taxon>Eukaryota</taxon>
        <taxon>Metamonada</taxon>
        <taxon>Preaxostyla</taxon>
        <taxon>Oxymonadida</taxon>
        <taxon>Blattamonas</taxon>
    </lineage>
</organism>
<gene>
    <name evidence="2" type="ORF">BLNAU_1355</name>
</gene>
<feature type="region of interest" description="Disordered" evidence="1">
    <location>
        <begin position="216"/>
        <end position="236"/>
    </location>
</feature>
<dbReference type="Proteomes" id="UP001281761">
    <property type="component" value="Unassembled WGS sequence"/>
</dbReference>
<feature type="compositionally biased region" description="Acidic residues" evidence="1">
    <location>
        <begin position="478"/>
        <end position="521"/>
    </location>
</feature>